<dbReference type="EMBL" id="KV454538">
    <property type="protein sequence ID" value="ODV69469.1"/>
    <property type="molecule type" value="Genomic_DNA"/>
</dbReference>
<evidence type="ECO:0000256" key="1">
    <source>
        <dbReference type="SAM" id="MobiDB-lite"/>
    </source>
</evidence>
<dbReference type="OrthoDB" id="4018477at2759"/>
<dbReference type="AlphaFoldDB" id="A0A1E4RQB6"/>
<reference evidence="3" key="1">
    <citation type="submission" date="2016-05" db="EMBL/GenBank/DDBJ databases">
        <title>Comparative genomics of biotechnologically important yeasts.</title>
        <authorList>
            <consortium name="DOE Joint Genome Institute"/>
            <person name="Riley R."/>
            <person name="Haridas S."/>
            <person name="Wolfe K.H."/>
            <person name="Lopes M.R."/>
            <person name="Hittinger C.T."/>
            <person name="Goker M."/>
            <person name="Salamov A."/>
            <person name="Wisecaver J."/>
            <person name="Long T.M."/>
            <person name="Aerts A.L."/>
            <person name="Barry K."/>
            <person name="Choi C."/>
            <person name="Clum A."/>
            <person name="Coughlan A.Y."/>
            <person name="Deshpande S."/>
            <person name="Douglass A.P."/>
            <person name="Hanson S.J."/>
            <person name="Klenk H.-P."/>
            <person name="Labutti K."/>
            <person name="Lapidus A."/>
            <person name="Lindquist E."/>
            <person name="Lipzen A."/>
            <person name="Meier-Kolthoff J.P."/>
            <person name="Ohm R.A."/>
            <person name="Otillar R.P."/>
            <person name="Pangilinan J."/>
            <person name="Peng Y."/>
            <person name="Rokas A."/>
            <person name="Rosa C.A."/>
            <person name="Scheuner C."/>
            <person name="Sibirny A.A."/>
            <person name="Slot J.C."/>
            <person name="Stielow J.B."/>
            <person name="Sun H."/>
            <person name="Kurtzman C.P."/>
            <person name="Blackwell M."/>
            <person name="Grigoriev I.V."/>
            <person name="Jeffries T.W."/>
        </authorList>
    </citation>
    <scope>NUCLEOTIDE SEQUENCE [LARGE SCALE GENOMIC DNA]</scope>
    <source>
        <strain evidence="3">NRRL Y-1933</strain>
    </source>
</reference>
<dbReference type="GeneID" id="30998365"/>
<feature type="region of interest" description="Disordered" evidence="1">
    <location>
        <begin position="50"/>
        <end position="73"/>
    </location>
</feature>
<feature type="compositionally biased region" description="Polar residues" evidence="1">
    <location>
        <begin position="50"/>
        <end position="65"/>
    </location>
</feature>
<keyword evidence="3" id="KW-1185">Reference proteome</keyword>
<feature type="region of interest" description="Disordered" evidence="1">
    <location>
        <begin position="140"/>
        <end position="170"/>
    </location>
</feature>
<organism evidence="2 3">
    <name type="scientific">Hyphopichia burtonii NRRL Y-1933</name>
    <dbReference type="NCBI Taxonomy" id="984485"/>
    <lineage>
        <taxon>Eukaryota</taxon>
        <taxon>Fungi</taxon>
        <taxon>Dikarya</taxon>
        <taxon>Ascomycota</taxon>
        <taxon>Saccharomycotina</taxon>
        <taxon>Pichiomycetes</taxon>
        <taxon>Debaryomycetaceae</taxon>
        <taxon>Hyphopichia</taxon>
    </lineage>
</organism>
<protein>
    <submittedName>
        <fullName evidence="2">Uncharacterized protein</fullName>
    </submittedName>
</protein>
<name>A0A1E4RQB6_9ASCO</name>
<proteinExistence type="predicted"/>
<gene>
    <name evidence="2" type="ORF">HYPBUDRAFT_8844</name>
</gene>
<sequence length="316" mass="35326">MSISASTPSKRIALAPINLNVNSPYKNQNTSTPHRLNRLKTNITSLLNSVSRPSTPYKSPSNKKISSIRKPNHKSFTSNSFSDYKISNNKNATADLAATKLKLKLQLALYKVQQQINKKISYNETTRPISKFNSYTKYIKPNESNHSTPTSFNMSQVSSATPPSPTHYQSSININLQTKTNSSIASCNNHRNLKLKPSLSSIAKQKNQLKLFQIKKNSSFYNENNQLPLSNPSIKTFHHQTNLPSINKILKTPIKSSRNLVNNDETIDETIDESSLAINVKKRDILTSSPLKEHNFGTPNSFSVAKSLLQLGSGYY</sequence>
<dbReference type="RefSeq" id="XP_020078536.1">
    <property type="nucleotide sequence ID" value="XM_020223816.1"/>
</dbReference>
<evidence type="ECO:0000313" key="3">
    <source>
        <dbReference type="Proteomes" id="UP000095085"/>
    </source>
</evidence>
<accession>A0A1E4RQB6</accession>
<dbReference type="Proteomes" id="UP000095085">
    <property type="component" value="Unassembled WGS sequence"/>
</dbReference>
<evidence type="ECO:0000313" key="2">
    <source>
        <dbReference type="EMBL" id="ODV69469.1"/>
    </source>
</evidence>